<dbReference type="PROSITE" id="PS51257">
    <property type="entry name" value="PROKAR_LIPOPROTEIN"/>
    <property type="match status" value="1"/>
</dbReference>
<evidence type="ECO:0000259" key="2">
    <source>
        <dbReference type="Pfam" id="PF19489"/>
    </source>
</evidence>
<feature type="signal peptide" evidence="1">
    <location>
        <begin position="1"/>
        <end position="18"/>
    </location>
</feature>
<protein>
    <recommendedName>
        <fullName evidence="2">Transglycosylase SLT domain-containing protein</fullName>
    </recommendedName>
</protein>
<dbReference type="STRING" id="317025.Tcr_1944"/>
<keyword evidence="1" id="KW-0732">Signal</keyword>
<evidence type="ECO:0000313" key="3">
    <source>
        <dbReference type="EMBL" id="ABB42534.1"/>
    </source>
</evidence>
<dbReference type="HOGENOM" id="CLU_094963_0_0_6"/>
<accession>Q31E89</accession>
<dbReference type="Pfam" id="PF19489">
    <property type="entry name" value="SLT_4"/>
    <property type="match status" value="1"/>
</dbReference>
<dbReference type="InterPro" id="IPR023346">
    <property type="entry name" value="Lysozyme-like_dom_sf"/>
</dbReference>
<dbReference type="SUPFAM" id="SSF53955">
    <property type="entry name" value="Lysozyme-like"/>
    <property type="match status" value="1"/>
</dbReference>
<sequence length="215" mass="24966">MLKLFPTLFIPLSALLLASCSSNPPKSSYNNICSVFDHDSDWEDAALDAEKKWGTPAYILMAFVHQESRFKHDAQPEREYALGLVPLPRRSSAYGYTQAQDPAWYDYQKSTGNWSARRTNIEDSMDFIGWYNYQSFKRNGISRYDTYNLYLAYHEGQGGYSRKTYLRKPWLKKVAYKVTKQSIRYKEQLKRCNQAYSSSSPSKSNGKCRAAWPYC</sequence>
<dbReference type="Gene3D" id="1.10.530.10">
    <property type="match status" value="1"/>
</dbReference>
<dbReference type="eggNOG" id="COG4764">
    <property type="taxonomic scope" value="Bacteria"/>
</dbReference>
<dbReference type="InterPro" id="IPR045795">
    <property type="entry name" value="SLT_4"/>
</dbReference>
<dbReference type="AlphaFoldDB" id="Q31E89"/>
<dbReference type="EMBL" id="CP000109">
    <property type="protein sequence ID" value="ABB42534.1"/>
    <property type="molecule type" value="Genomic_DNA"/>
</dbReference>
<gene>
    <name evidence="3" type="ordered locus">Tcr_1944</name>
</gene>
<name>Q31E89_HYDCU</name>
<feature type="domain" description="Transglycosylase SLT" evidence="2">
    <location>
        <begin position="12"/>
        <end position="192"/>
    </location>
</feature>
<organism evidence="3">
    <name type="scientific">Hydrogenovibrio crunogenus (strain DSM 25203 / XCL-2)</name>
    <name type="common">Thiomicrospira crunogena</name>
    <dbReference type="NCBI Taxonomy" id="317025"/>
    <lineage>
        <taxon>Bacteria</taxon>
        <taxon>Pseudomonadati</taxon>
        <taxon>Pseudomonadota</taxon>
        <taxon>Gammaproteobacteria</taxon>
        <taxon>Thiotrichales</taxon>
        <taxon>Piscirickettsiaceae</taxon>
        <taxon>Hydrogenovibrio</taxon>
    </lineage>
</organism>
<dbReference type="CAZy" id="GH23">
    <property type="family name" value="Glycoside Hydrolase Family 23"/>
</dbReference>
<dbReference type="KEGG" id="tcx:Tcr_1944"/>
<proteinExistence type="predicted"/>
<reference evidence="3" key="1">
    <citation type="submission" date="2006-07" db="EMBL/GenBank/DDBJ databases">
        <title>Complete sequence of Thiomicrospira crunogena XCL-2.</title>
        <authorList>
            <consortium name="US DOE Joint Genome Institute"/>
            <person name="Copeland A."/>
            <person name="Lucas S."/>
            <person name="Lapidus A."/>
            <person name="Barry K."/>
            <person name="Detter J.C."/>
            <person name="Glavina del Rio T."/>
            <person name="Hammon N."/>
            <person name="Israni S."/>
            <person name="Dalin E."/>
            <person name="Tice H."/>
            <person name="Pitluck S."/>
            <person name="Chain P."/>
            <person name="Malfatti S."/>
            <person name="Shin M."/>
            <person name="Vergez L."/>
            <person name="Schmutz J."/>
            <person name="Larimer F."/>
            <person name="Land M."/>
            <person name="Hauser L."/>
            <person name="Kyrpides N."/>
            <person name="Lykidis A."/>
            <person name="Scott K.M."/>
            <person name="Sievert S."/>
            <person name="Kerfeld C."/>
            <person name="Freyermuth S."/>
            <person name="Dobrinski K."/>
            <person name="Boller A."/>
            <person name="Fitzpatrick K."/>
            <person name="Thoma P."/>
            <person name="Moore J."/>
            <person name="Richardson P."/>
        </authorList>
    </citation>
    <scope>NUCLEOTIDE SEQUENCE</scope>
    <source>
        <strain evidence="3">XCL-2</strain>
    </source>
</reference>
<feature type="chain" id="PRO_5004220330" description="Transglycosylase SLT domain-containing protein" evidence="1">
    <location>
        <begin position="19"/>
        <end position="215"/>
    </location>
</feature>
<evidence type="ECO:0000256" key="1">
    <source>
        <dbReference type="SAM" id="SignalP"/>
    </source>
</evidence>